<dbReference type="InterPro" id="IPR004155">
    <property type="entry name" value="PBS_lyase_HEAT"/>
</dbReference>
<keyword evidence="8" id="KW-1185">Reference proteome</keyword>
<evidence type="ECO:0000256" key="5">
    <source>
        <dbReference type="ARBA" id="ARBA00045876"/>
    </source>
</evidence>
<dbReference type="SMART" id="SM00567">
    <property type="entry name" value="EZ_HEAT"/>
    <property type="match status" value="5"/>
</dbReference>
<dbReference type="InterPro" id="IPR016024">
    <property type="entry name" value="ARM-type_fold"/>
</dbReference>
<comment type="caution">
    <text evidence="7">The sequence shown here is derived from an EMBL/GenBank/DDBJ whole genome shotgun (WGS) entry which is preliminary data.</text>
</comment>
<comment type="similarity">
    <text evidence="1">Belongs to the CpcE/RpcE/PecE family.</text>
</comment>
<evidence type="ECO:0000313" key="8">
    <source>
        <dbReference type="Proteomes" id="UP000268857"/>
    </source>
</evidence>
<dbReference type="AlphaFoldDB" id="A0A3S0XXE5"/>
<comment type="function">
    <text evidence="5">Catalyzes the hydroxylation of the N(6)-(4-aminobutyl)-L-lysine intermediate produced by deoxyhypusine synthase/DHPS on a critical lysine of the eukaryotic translation initiation factor 5A/eIF-5A. This is the second step of the post-translational modification of that lysine into an unusual amino acid residue named hypusine. Hypusination is unique to mature eIF-5A factor and is essential for its function.</text>
</comment>
<protein>
    <recommendedName>
        <fullName evidence="9">HEAT repeat domain-containing protein</fullName>
    </recommendedName>
</protein>
<dbReference type="Proteomes" id="UP000268857">
    <property type="component" value="Unassembled WGS sequence"/>
</dbReference>
<evidence type="ECO:0000256" key="2">
    <source>
        <dbReference type="ARBA" id="ARBA00022549"/>
    </source>
</evidence>
<evidence type="ECO:0000256" key="3">
    <source>
        <dbReference type="ARBA" id="ARBA00022738"/>
    </source>
</evidence>
<dbReference type="InterPro" id="IPR011989">
    <property type="entry name" value="ARM-like"/>
</dbReference>
<accession>A0A3S0XXE5</accession>
<name>A0A3S0XXE5_CHLFR</name>
<proteinExistence type="inferred from homology"/>
<evidence type="ECO:0000256" key="6">
    <source>
        <dbReference type="SAM" id="SignalP"/>
    </source>
</evidence>
<gene>
    <name evidence="7" type="ORF">PCC6912_21500</name>
</gene>
<dbReference type="SUPFAM" id="SSF48371">
    <property type="entry name" value="ARM repeat"/>
    <property type="match status" value="1"/>
</dbReference>
<feature type="chain" id="PRO_5018583409" description="HEAT repeat domain-containing protein" evidence="6">
    <location>
        <begin position="29"/>
        <end position="306"/>
    </location>
</feature>
<evidence type="ECO:0000256" key="1">
    <source>
        <dbReference type="ARBA" id="ARBA00009299"/>
    </source>
</evidence>
<dbReference type="PROSITE" id="PS50077">
    <property type="entry name" value="HEAT_REPEAT"/>
    <property type="match status" value="2"/>
</dbReference>
<keyword evidence="4" id="KW-0456">Lyase</keyword>
<dbReference type="GO" id="GO:0016829">
    <property type="term" value="F:lyase activity"/>
    <property type="evidence" value="ECO:0007669"/>
    <property type="project" value="UniProtKB-KW"/>
</dbReference>
<feature type="signal peptide" evidence="6">
    <location>
        <begin position="1"/>
        <end position="28"/>
    </location>
</feature>
<evidence type="ECO:0008006" key="9">
    <source>
        <dbReference type="Google" id="ProtNLM"/>
    </source>
</evidence>
<sequence length="306" mass="33778">MMPMNRYTYKLRFHVAIACLCLSSPLLALNSTWAQSQTQINSYIQRLKNPQQRSAAVDYLASVGKPAVPALIKALQDSDPQMRAGAAMTLGKIGPAASEAAIVLMRTIGDKDPTVRSYVVQAIEKIGRKAYIPYFISALNSDKQWERYSATHALRAMGKDAASAVPALIKALEDKDMWMRVNAASALGYIGTPSAPALPALVTRLQDPDETVRNTAAYAVSIIGLSLQEDIKQLSSSELDRAVSSLERALKVLRTPSLKFRQEAITSVQDPLTALQKERLTRVKSYLAPSPKWRVNYPKTHHQIWE</sequence>
<dbReference type="GO" id="GO:0016491">
    <property type="term" value="F:oxidoreductase activity"/>
    <property type="evidence" value="ECO:0007669"/>
    <property type="project" value="TreeGrafter"/>
</dbReference>
<dbReference type="PANTHER" id="PTHR12697">
    <property type="entry name" value="PBS LYASE HEAT-LIKE PROTEIN"/>
    <property type="match status" value="1"/>
</dbReference>
<reference evidence="7 8" key="1">
    <citation type="journal article" date="2019" name="Genome Biol. Evol.">
        <title>Day and night: Metabolic profiles and evolutionary relationships of six axenic non-marine cyanobacteria.</title>
        <authorList>
            <person name="Will S.E."/>
            <person name="Henke P."/>
            <person name="Boedeker C."/>
            <person name="Huang S."/>
            <person name="Brinkmann H."/>
            <person name="Rohde M."/>
            <person name="Jarek M."/>
            <person name="Friedl T."/>
            <person name="Seufert S."/>
            <person name="Schumacher M."/>
            <person name="Overmann J."/>
            <person name="Neumann-Schaal M."/>
            <person name="Petersen J."/>
        </authorList>
    </citation>
    <scope>NUCLEOTIDE SEQUENCE [LARGE SCALE GENOMIC DNA]</scope>
    <source>
        <strain evidence="7 8">PCC 6912</strain>
    </source>
</reference>
<dbReference type="InterPro" id="IPR021133">
    <property type="entry name" value="HEAT_type_2"/>
</dbReference>
<evidence type="ECO:0000313" key="7">
    <source>
        <dbReference type="EMBL" id="RUR83317.1"/>
    </source>
</evidence>
<organism evidence="7 8">
    <name type="scientific">Chlorogloeopsis fritschii PCC 6912</name>
    <dbReference type="NCBI Taxonomy" id="211165"/>
    <lineage>
        <taxon>Bacteria</taxon>
        <taxon>Bacillati</taxon>
        <taxon>Cyanobacteriota</taxon>
        <taxon>Cyanophyceae</taxon>
        <taxon>Nostocales</taxon>
        <taxon>Chlorogloeopsidaceae</taxon>
        <taxon>Chlorogloeopsis</taxon>
    </lineage>
</organism>
<keyword evidence="3" id="KW-0605">Phycobilisome</keyword>
<dbReference type="EMBL" id="RSCJ01000007">
    <property type="protein sequence ID" value="RUR83317.1"/>
    <property type="molecule type" value="Genomic_DNA"/>
</dbReference>
<dbReference type="Gene3D" id="1.25.10.10">
    <property type="entry name" value="Leucine-rich Repeat Variant"/>
    <property type="match status" value="2"/>
</dbReference>
<dbReference type="GO" id="GO:0030089">
    <property type="term" value="C:phycobilisome"/>
    <property type="evidence" value="ECO:0007669"/>
    <property type="project" value="UniProtKB-KW"/>
</dbReference>
<evidence type="ECO:0000256" key="4">
    <source>
        <dbReference type="ARBA" id="ARBA00023239"/>
    </source>
</evidence>
<dbReference type="STRING" id="211165.GCA_000317285_04687"/>
<dbReference type="PANTHER" id="PTHR12697:SF5">
    <property type="entry name" value="DEOXYHYPUSINE HYDROXYLASE"/>
    <property type="match status" value="1"/>
</dbReference>
<keyword evidence="2" id="KW-0042">Antenna complex</keyword>
<dbReference type="Pfam" id="PF13646">
    <property type="entry name" value="HEAT_2"/>
    <property type="match status" value="2"/>
</dbReference>
<keyword evidence="6" id="KW-0732">Signal</keyword>